<organism evidence="7">
    <name type="scientific">Cladocopium goreaui</name>
    <dbReference type="NCBI Taxonomy" id="2562237"/>
    <lineage>
        <taxon>Eukaryota</taxon>
        <taxon>Sar</taxon>
        <taxon>Alveolata</taxon>
        <taxon>Dinophyceae</taxon>
        <taxon>Suessiales</taxon>
        <taxon>Symbiodiniaceae</taxon>
        <taxon>Cladocopium</taxon>
    </lineage>
</organism>
<dbReference type="Pfam" id="PF00892">
    <property type="entry name" value="EamA"/>
    <property type="match status" value="2"/>
</dbReference>
<comment type="caution">
    <text evidence="7">The sequence shown here is derived from an EMBL/GenBank/DDBJ whole genome shotgun (WGS) entry which is preliminary data.</text>
</comment>
<dbReference type="GO" id="GO:0016020">
    <property type="term" value="C:membrane"/>
    <property type="evidence" value="ECO:0007669"/>
    <property type="project" value="UniProtKB-SubCell"/>
</dbReference>
<feature type="transmembrane region" description="Helical" evidence="5">
    <location>
        <begin position="238"/>
        <end position="260"/>
    </location>
</feature>
<dbReference type="OrthoDB" id="428084at2759"/>
<feature type="transmembrane region" description="Helical" evidence="5">
    <location>
        <begin position="211"/>
        <end position="232"/>
    </location>
</feature>
<feature type="transmembrane region" description="Helical" evidence="5">
    <location>
        <begin position="267"/>
        <end position="287"/>
    </location>
</feature>
<evidence type="ECO:0000256" key="5">
    <source>
        <dbReference type="SAM" id="Phobius"/>
    </source>
</evidence>
<protein>
    <recommendedName>
        <fullName evidence="6">EamA domain-containing protein</fullName>
    </recommendedName>
</protein>
<evidence type="ECO:0000259" key="6">
    <source>
        <dbReference type="Pfam" id="PF00892"/>
    </source>
</evidence>
<dbReference type="EMBL" id="CAMXCT030003569">
    <property type="protein sequence ID" value="CAL4792455.1"/>
    <property type="molecule type" value="Genomic_DNA"/>
</dbReference>
<evidence type="ECO:0000256" key="4">
    <source>
        <dbReference type="ARBA" id="ARBA00023136"/>
    </source>
</evidence>
<comment type="subcellular location">
    <subcellularLocation>
        <location evidence="1">Membrane</location>
        <topology evidence="1">Multi-pass membrane protein</topology>
    </subcellularLocation>
</comment>
<keyword evidence="9" id="KW-1185">Reference proteome</keyword>
<name>A0A9P1GCB9_9DINO</name>
<evidence type="ECO:0000313" key="7">
    <source>
        <dbReference type="EMBL" id="CAI4005143.1"/>
    </source>
</evidence>
<dbReference type="PANTHER" id="PTHR22911:SF6">
    <property type="entry name" value="SOLUTE CARRIER FAMILY 35 MEMBER G1"/>
    <property type="match status" value="1"/>
</dbReference>
<keyword evidence="3 5" id="KW-1133">Transmembrane helix</keyword>
<dbReference type="EMBL" id="CAMXCT020003569">
    <property type="protein sequence ID" value="CAL1158518.1"/>
    <property type="molecule type" value="Genomic_DNA"/>
</dbReference>
<reference evidence="7" key="1">
    <citation type="submission" date="2022-10" db="EMBL/GenBank/DDBJ databases">
        <authorList>
            <person name="Chen Y."/>
            <person name="Dougan E. K."/>
            <person name="Chan C."/>
            <person name="Rhodes N."/>
            <person name="Thang M."/>
        </authorList>
    </citation>
    <scope>NUCLEOTIDE SEQUENCE</scope>
</reference>
<dbReference type="PANTHER" id="PTHR22911">
    <property type="entry name" value="ACYL-MALONYL CONDENSING ENZYME-RELATED"/>
    <property type="match status" value="1"/>
</dbReference>
<feature type="transmembrane region" description="Helical" evidence="5">
    <location>
        <begin position="172"/>
        <end position="191"/>
    </location>
</feature>
<keyword evidence="2 5" id="KW-0812">Transmembrane</keyword>
<feature type="domain" description="EamA" evidence="6">
    <location>
        <begin position="172"/>
        <end position="309"/>
    </location>
</feature>
<evidence type="ECO:0000256" key="2">
    <source>
        <dbReference type="ARBA" id="ARBA00022692"/>
    </source>
</evidence>
<dbReference type="EMBL" id="CAMXCT010003569">
    <property type="protein sequence ID" value="CAI4005143.1"/>
    <property type="molecule type" value="Genomic_DNA"/>
</dbReference>
<feature type="transmembrane region" description="Helical" evidence="5">
    <location>
        <begin position="140"/>
        <end position="160"/>
    </location>
</feature>
<sequence length="358" mass="37980">ASDKDSLKEASQESETDGEASKARAIAAFVTSAAFHSVMSLCVKLASGTFPTAQILWARYTVQMLVTSLMLWKKRPNLNLPRGLKILLLLRGLLGMSSQGCHMLSLKMLPLPDAVSLHTVYPVFTALLAPFTLGEPLSAAAVCAALCATVGCSFIAQGRLSRAPPKGQQVRLGMGIALLGALNASLTYLLVRKLMRKSERAIDPEVVVWSYSLTALCVLILALPLTASSFVWDASASAWLALISVGATSVIEQLLVTLGFRGLSATAGTLMLTLEAAFAFVFSALILKETPRLQTLLGAALVAAAVTVSTLRKPGCHPRYAAVKSDVEKSPAIQSESLELENCDERNTGPPCVKNGDH</sequence>
<reference evidence="8 9" key="2">
    <citation type="submission" date="2024-05" db="EMBL/GenBank/DDBJ databases">
        <authorList>
            <person name="Chen Y."/>
            <person name="Shah S."/>
            <person name="Dougan E. K."/>
            <person name="Thang M."/>
            <person name="Chan C."/>
        </authorList>
    </citation>
    <scope>NUCLEOTIDE SEQUENCE [LARGE SCALE GENOMIC DNA]</scope>
</reference>
<dbReference type="InterPro" id="IPR037185">
    <property type="entry name" value="EmrE-like"/>
</dbReference>
<proteinExistence type="predicted"/>
<accession>A0A9P1GCB9</accession>
<evidence type="ECO:0000256" key="3">
    <source>
        <dbReference type="ARBA" id="ARBA00022989"/>
    </source>
</evidence>
<feature type="domain" description="EamA" evidence="6">
    <location>
        <begin position="25"/>
        <end position="155"/>
    </location>
</feature>
<dbReference type="InterPro" id="IPR000620">
    <property type="entry name" value="EamA_dom"/>
</dbReference>
<evidence type="ECO:0000256" key="1">
    <source>
        <dbReference type="ARBA" id="ARBA00004141"/>
    </source>
</evidence>
<evidence type="ECO:0000313" key="9">
    <source>
        <dbReference type="Proteomes" id="UP001152797"/>
    </source>
</evidence>
<feature type="non-terminal residue" evidence="7">
    <location>
        <position position="1"/>
    </location>
</feature>
<dbReference type="Proteomes" id="UP001152797">
    <property type="component" value="Unassembled WGS sequence"/>
</dbReference>
<gene>
    <name evidence="7" type="ORF">C1SCF055_LOCUS30896</name>
</gene>
<evidence type="ECO:0000313" key="8">
    <source>
        <dbReference type="EMBL" id="CAL4792455.1"/>
    </source>
</evidence>
<keyword evidence="4 5" id="KW-0472">Membrane</keyword>
<dbReference type="AlphaFoldDB" id="A0A9P1GCB9"/>
<dbReference type="SUPFAM" id="SSF103481">
    <property type="entry name" value="Multidrug resistance efflux transporter EmrE"/>
    <property type="match status" value="2"/>
</dbReference>